<dbReference type="SUPFAM" id="SSF49452">
    <property type="entry name" value="Starch-binding domain-like"/>
    <property type="match status" value="2"/>
</dbReference>
<dbReference type="Gene3D" id="2.170.130.10">
    <property type="entry name" value="TonB-dependent receptor, plug domain"/>
    <property type="match status" value="1"/>
</dbReference>
<evidence type="ECO:0000313" key="1">
    <source>
        <dbReference type="EMBL" id="SVA18857.1"/>
    </source>
</evidence>
<dbReference type="PROSITE" id="PS52016">
    <property type="entry name" value="TONB_DEPENDENT_REC_3"/>
    <property type="match status" value="1"/>
</dbReference>
<dbReference type="EMBL" id="UINC01005069">
    <property type="protein sequence ID" value="SVA18857.1"/>
    <property type="molecule type" value="Genomic_DNA"/>
</dbReference>
<gene>
    <name evidence="1" type="ORF">METZ01_LOCUS71711</name>
</gene>
<name>A0A381TV66_9ZZZZ</name>
<dbReference type="Gene3D" id="2.60.40.1120">
    <property type="entry name" value="Carboxypeptidase-like, regulatory domain"/>
    <property type="match status" value="3"/>
</dbReference>
<proteinExistence type="predicted"/>
<dbReference type="InterPro" id="IPR037066">
    <property type="entry name" value="Plug_dom_sf"/>
</dbReference>
<dbReference type="InterPro" id="IPR013784">
    <property type="entry name" value="Carb-bd-like_fold"/>
</dbReference>
<dbReference type="GO" id="GO:0030246">
    <property type="term" value="F:carbohydrate binding"/>
    <property type="evidence" value="ECO:0007669"/>
    <property type="project" value="InterPro"/>
</dbReference>
<dbReference type="Pfam" id="PF13620">
    <property type="entry name" value="CarboxypepD_reg"/>
    <property type="match status" value="2"/>
</dbReference>
<dbReference type="SUPFAM" id="SSF49464">
    <property type="entry name" value="Carboxypeptidase regulatory domain-like"/>
    <property type="match status" value="1"/>
</dbReference>
<accession>A0A381TV66</accession>
<dbReference type="InterPro" id="IPR039426">
    <property type="entry name" value="TonB-dep_rcpt-like"/>
</dbReference>
<evidence type="ECO:0008006" key="2">
    <source>
        <dbReference type="Google" id="ProtNLM"/>
    </source>
</evidence>
<sequence>MNFWQHFARALAVLVIVTAVFVLPGRAQDTAELSGIVYDSTSMGPLAGARVGVIGTSSATVAGPDGRFTLEGIVAGIHWVSFFHPRLQELGVSPPSRQVTFLSGETVTVNLAVPSETTLLAGWCVIEQPGPGYGAVSGIVTDSLTGVPMPGARVILEASATPRFGLRTPTEVKTDDGGYFRICNVPAETEMNLQPHFGRSSGRTVVISVGSGSGEIQDLVMLVSAEGTLSGYVEDFASGDPVQGASVMVAGTEGLVLTDEEGRFIMDDLPPGRHLVTTDHIAFEQRTDSVTIFSEEVVDIEVRLAVEALELDGLVVTARTRFGRTSLLSDAKRADFISREEIEALLPRTTATVDLLRNVQAPGLRIREISTVDAVTGVPRPGLCIEVSRRSGGQGCAPAAVFINDVPVPYPEQAIIDMDPNFIDRIEVLNPVDASFRYGTIAGNGAIVIYTR</sequence>
<dbReference type="SUPFAM" id="SSF56935">
    <property type="entry name" value="Porins"/>
    <property type="match status" value="1"/>
</dbReference>
<dbReference type="AlphaFoldDB" id="A0A381TV66"/>
<protein>
    <recommendedName>
        <fullName evidence="2">TonB-dependent receptor plug domain-containing protein</fullName>
    </recommendedName>
</protein>
<organism evidence="1">
    <name type="scientific">marine metagenome</name>
    <dbReference type="NCBI Taxonomy" id="408172"/>
    <lineage>
        <taxon>unclassified sequences</taxon>
        <taxon>metagenomes</taxon>
        <taxon>ecological metagenomes</taxon>
    </lineage>
</organism>
<reference evidence="1" key="1">
    <citation type="submission" date="2018-05" db="EMBL/GenBank/DDBJ databases">
        <authorList>
            <person name="Lanie J.A."/>
            <person name="Ng W.-L."/>
            <person name="Kazmierczak K.M."/>
            <person name="Andrzejewski T.M."/>
            <person name="Davidsen T.M."/>
            <person name="Wayne K.J."/>
            <person name="Tettelin H."/>
            <person name="Glass J.I."/>
            <person name="Rusch D."/>
            <person name="Podicherti R."/>
            <person name="Tsui H.-C.T."/>
            <person name="Winkler M.E."/>
        </authorList>
    </citation>
    <scope>NUCLEOTIDE SEQUENCE</scope>
</reference>
<dbReference type="InterPro" id="IPR008969">
    <property type="entry name" value="CarboxyPept-like_regulatory"/>
</dbReference>